<dbReference type="InterPro" id="IPR045222">
    <property type="entry name" value="Rpb4-like"/>
</dbReference>
<reference evidence="5" key="1">
    <citation type="submission" date="2020-10" db="EMBL/GenBank/DDBJ databases">
        <title>Unveiling of a novel bifunctional photoreceptor, Dualchrome1, isolated from a cosmopolitan green alga.</title>
        <authorList>
            <person name="Suzuki S."/>
            <person name="Kawachi M."/>
        </authorList>
    </citation>
    <scope>NUCLEOTIDE SEQUENCE</scope>
    <source>
        <strain evidence="5">NIES 2893</strain>
    </source>
</reference>
<dbReference type="SMART" id="SM00657">
    <property type="entry name" value="RPOL4c"/>
    <property type="match status" value="1"/>
</dbReference>
<protein>
    <submittedName>
        <fullName evidence="5">DNA-directed RNA polymerase II subunit rpb4</fullName>
    </submittedName>
</protein>
<dbReference type="EMBL" id="BNJQ01000037">
    <property type="protein sequence ID" value="GHP11874.1"/>
    <property type="molecule type" value="Genomic_DNA"/>
</dbReference>
<dbReference type="InterPro" id="IPR038324">
    <property type="entry name" value="Rpb4/RPC9_sf"/>
</dbReference>
<dbReference type="GO" id="GO:0000166">
    <property type="term" value="F:nucleotide binding"/>
    <property type="evidence" value="ECO:0007669"/>
    <property type="project" value="InterPro"/>
</dbReference>
<dbReference type="Proteomes" id="UP000660262">
    <property type="component" value="Unassembled WGS sequence"/>
</dbReference>
<dbReference type="GO" id="GO:0006352">
    <property type="term" value="P:DNA-templated transcription initiation"/>
    <property type="evidence" value="ECO:0007669"/>
    <property type="project" value="InterPro"/>
</dbReference>
<evidence type="ECO:0000256" key="2">
    <source>
        <dbReference type="ARBA" id="ARBA00023242"/>
    </source>
</evidence>
<comment type="caution">
    <text evidence="5">The sequence shown here is derived from an EMBL/GenBank/DDBJ whole genome shotgun (WGS) entry which is preliminary data.</text>
</comment>
<keyword evidence="5" id="KW-0804">Transcription</keyword>
<name>A0A830HXQ5_9CHLO</name>
<evidence type="ECO:0000259" key="4">
    <source>
        <dbReference type="SMART" id="SM00657"/>
    </source>
</evidence>
<dbReference type="PANTHER" id="PTHR21297">
    <property type="entry name" value="DNA-DIRECTED RNA POLYMERASE II"/>
    <property type="match status" value="1"/>
</dbReference>
<dbReference type="AlphaFoldDB" id="A0A830HXQ5"/>
<dbReference type="Pfam" id="PF03874">
    <property type="entry name" value="RNA_pol_Rpb4"/>
    <property type="match status" value="1"/>
</dbReference>
<proteinExistence type="inferred from homology"/>
<keyword evidence="5" id="KW-0240">DNA-directed RNA polymerase</keyword>
<dbReference type="InterPro" id="IPR006590">
    <property type="entry name" value="RNA_pol_Rpb4/RPC9_core"/>
</dbReference>
<dbReference type="InterPro" id="IPR005574">
    <property type="entry name" value="Rpb4/RPC9"/>
</dbReference>
<evidence type="ECO:0000256" key="1">
    <source>
        <dbReference type="ARBA" id="ARBA00004123"/>
    </source>
</evidence>
<dbReference type="OrthoDB" id="2186918at2759"/>
<dbReference type="InterPro" id="IPR010997">
    <property type="entry name" value="HRDC-like_sf"/>
</dbReference>
<gene>
    <name evidence="5" type="ORF">PPROV_001060100</name>
</gene>
<keyword evidence="2" id="KW-0539">Nucleus</keyword>
<dbReference type="SUPFAM" id="SSF47819">
    <property type="entry name" value="HRDC-like"/>
    <property type="match status" value="1"/>
</dbReference>
<organism evidence="5 6">
    <name type="scientific">Pycnococcus provasolii</name>
    <dbReference type="NCBI Taxonomy" id="41880"/>
    <lineage>
        <taxon>Eukaryota</taxon>
        <taxon>Viridiplantae</taxon>
        <taxon>Chlorophyta</taxon>
        <taxon>Pseudoscourfieldiophyceae</taxon>
        <taxon>Pseudoscourfieldiales</taxon>
        <taxon>Pycnococcaceae</taxon>
        <taxon>Pycnococcus</taxon>
    </lineage>
</organism>
<comment type="subcellular location">
    <subcellularLocation>
        <location evidence="1">Nucleus</location>
    </subcellularLocation>
</comment>
<keyword evidence="6" id="KW-1185">Reference proteome</keyword>
<accession>A0A830HXQ5</accession>
<dbReference type="GO" id="GO:0005634">
    <property type="term" value="C:nucleus"/>
    <property type="evidence" value="ECO:0007669"/>
    <property type="project" value="UniProtKB-SubCell"/>
</dbReference>
<dbReference type="GO" id="GO:0000428">
    <property type="term" value="C:DNA-directed RNA polymerase complex"/>
    <property type="evidence" value="ECO:0007669"/>
    <property type="project" value="UniProtKB-KW"/>
</dbReference>
<dbReference type="Gene3D" id="1.20.1250.40">
    <property type="match status" value="1"/>
</dbReference>
<evidence type="ECO:0000256" key="3">
    <source>
        <dbReference type="ARBA" id="ARBA00025724"/>
    </source>
</evidence>
<feature type="domain" description="RNA polymerase Rpb4/RPC9 core" evidence="4">
    <location>
        <begin position="114"/>
        <end position="231"/>
    </location>
</feature>
<evidence type="ECO:0000313" key="6">
    <source>
        <dbReference type="Proteomes" id="UP000660262"/>
    </source>
</evidence>
<evidence type="ECO:0000313" key="5">
    <source>
        <dbReference type="EMBL" id="GHP11874.1"/>
    </source>
</evidence>
<sequence>MNDASLVTEYASGGGGGGGGAMTNNTGNGSLSNAGGVSGASQGVSGVASGAGVAGVVSGAAGNGVSVVTRSAEEHALYLEDVRRARRRMNAPVVDLRALRKTTREDATTGSLGTVFNNARTLINDEVSLLLENLATHSIHGVARGGVGKEIFNKSREYVMRFQRFKSKEAAEAVKARLTSQGMTSFEVGCFCNLVPESAEEAKAIIPTLARFENEELSALIEDVYQYRSHA</sequence>
<comment type="similarity">
    <text evidence="3">Belongs to the eukaryotic RPB4 RNA polymerase subunit family.</text>
</comment>